<feature type="transmembrane region" description="Helical" evidence="2">
    <location>
        <begin position="43"/>
        <end position="61"/>
    </location>
</feature>
<dbReference type="RefSeq" id="WP_275823318.1">
    <property type="nucleotide sequence ID" value="NZ_BAAANM010000060.1"/>
</dbReference>
<gene>
    <name evidence="3" type="ORF">P2L57_39355</name>
</gene>
<evidence type="ECO:0000256" key="2">
    <source>
        <dbReference type="SAM" id="Phobius"/>
    </source>
</evidence>
<reference evidence="3 4" key="1">
    <citation type="submission" date="2023-03" db="EMBL/GenBank/DDBJ databases">
        <title>Draft genome sequence of type strain Streptomyces ferralitis JCM 14344.</title>
        <authorList>
            <person name="Klaysubun C."/>
            <person name="Duangmal K."/>
        </authorList>
    </citation>
    <scope>NUCLEOTIDE SEQUENCE [LARGE SCALE GENOMIC DNA]</scope>
    <source>
        <strain evidence="3 4">JCM 14344</strain>
    </source>
</reference>
<keyword evidence="2" id="KW-0472">Membrane</keyword>
<evidence type="ECO:0000256" key="1">
    <source>
        <dbReference type="SAM" id="MobiDB-lite"/>
    </source>
</evidence>
<sequence length="250" mass="25939">MDATTPPERPPRPDEDLIRFHNGDTLDNIPIVQVQARRRWKDIAVAAAVLMVLGGCVTAIVTRSGSKMPGAAPTASVSEKPSAVGSLPASPSSTQPVQAAAPASPSCITVHFKAATGPVSCQPVSAICADGAPYFIPQIDELCGGFPTLQTVHLLSMPQVGGDPGANYCIAFTGSGSDTGRDGVLLMNTPHYQCSADILPDSQGRKFFSSVPSCQLDPGTRMVYPAVLDFRTVAPGTAPEFVCLMGNDGA</sequence>
<name>A0ABT5ZD42_9ACTN</name>
<proteinExistence type="predicted"/>
<organism evidence="3 4">
    <name type="scientific">Streptantibioticus ferralitis</name>
    <dbReference type="NCBI Taxonomy" id="236510"/>
    <lineage>
        <taxon>Bacteria</taxon>
        <taxon>Bacillati</taxon>
        <taxon>Actinomycetota</taxon>
        <taxon>Actinomycetes</taxon>
        <taxon>Kitasatosporales</taxon>
        <taxon>Streptomycetaceae</taxon>
        <taxon>Streptantibioticus</taxon>
    </lineage>
</organism>
<evidence type="ECO:0000313" key="4">
    <source>
        <dbReference type="Proteomes" id="UP001220022"/>
    </source>
</evidence>
<evidence type="ECO:0000313" key="3">
    <source>
        <dbReference type="EMBL" id="MDF2261557.1"/>
    </source>
</evidence>
<feature type="compositionally biased region" description="Low complexity" evidence="1">
    <location>
        <begin position="88"/>
        <end position="98"/>
    </location>
</feature>
<protein>
    <submittedName>
        <fullName evidence="3">Uncharacterized protein</fullName>
    </submittedName>
</protein>
<keyword evidence="4" id="KW-1185">Reference proteome</keyword>
<accession>A0ABT5ZD42</accession>
<feature type="region of interest" description="Disordered" evidence="1">
    <location>
        <begin position="66"/>
        <end position="98"/>
    </location>
</feature>
<keyword evidence="2" id="KW-0812">Transmembrane</keyword>
<dbReference type="Proteomes" id="UP001220022">
    <property type="component" value="Unassembled WGS sequence"/>
</dbReference>
<comment type="caution">
    <text evidence="3">The sequence shown here is derived from an EMBL/GenBank/DDBJ whole genome shotgun (WGS) entry which is preliminary data.</text>
</comment>
<dbReference type="EMBL" id="JARHTQ010000066">
    <property type="protein sequence ID" value="MDF2261557.1"/>
    <property type="molecule type" value="Genomic_DNA"/>
</dbReference>
<keyword evidence="2" id="KW-1133">Transmembrane helix</keyword>